<dbReference type="SUPFAM" id="SSF51735">
    <property type="entry name" value="NAD(P)-binding Rossmann-fold domains"/>
    <property type="match status" value="1"/>
</dbReference>
<keyword evidence="3" id="KW-1185">Reference proteome</keyword>
<evidence type="ECO:0008006" key="4">
    <source>
        <dbReference type="Google" id="ProtNLM"/>
    </source>
</evidence>
<gene>
    <name evidence="2" type="ORF">QQ44_13120</name>
</gene>
<protein>
    <recommendedName>
        <fullName evidence="4">Oxidoreductase</fullName>
    </recommendedName>
</protein>
<dbReference type="RefSeq" id="WP_039320141.1">
    <property type="nucleotide sequence ID" value="NZ_JTLZ01000005.1"/>
</dbReference>
<name>A0ABR4YXC7_9MYCO</name>
<proteinExistence type="predicted"/>
<dbReference type="InterPro" id="IPR002347">
    <property type="entry name" value="SDR_fam"/>
</dbReference>
<reference evidence="2 3" key="1">
    <citation type="submission" date="2014-11" db="EMBL/GenBank/DDBJ databases">
        <title>Mycobacterium setense Manresensis Genome.</title>
        <authorList>
            <person name="Rech G."/>
            <person name="Sumoy L."/>
        </authorList>
    </citation>
    <scope>NUCLEOTIDE SEQUENCE [LARGE SCALE GENOMIC DNA]</scope>
    <source>
        <strain evidence="2 3">Manresensis</strain>
    </source>
</reference>
<organism evidence="2 3">
    <name type="scientific">Mycolicibacterium setense</name>
    <dbReference type="NCBI Taxonomy" id="431269"/>
    <lineage>
        <taxon>Bacteria</taxon>
        <taxon>Bacillati</taxon>
        <taxon>Actinomycetota</taxon>
        <taxon>Actinomycetes</taxon>
        <taxon>Mycobacteriales</taxon>
        <taxon>Mycobacteriaceae</taxon>
        <taxon>Mycolicibacterium</taxon>
    </lineage>
</organism>
<evidence type="ECO:0000313" key="2">
    <source>
        <dbReference type="EMBL" id="KHO26590.1"/>
    </source>
</evidence>
<dbReference type="Proteomes" id="UP000031004">
    <property type="component" value="Unassembled WGS sequence"/>
</dbReference>
<dbReference type="EMBL" id="JTLZ01000005">
    <property type="protein sequence ID" value="KHO26590.1"/>
    <property type="molecule type" value="Genomic_DNA"/>
</dbReference>
<dbReference type="PANTHER" id="PTHR43157:SF31">
    <property type="entry name" value="PHOSPHATIDYLINOSITOL-GLYCAN BIOSYNTHESIS CLASS F PROTEIN"/>
    <property type="match status" value="1"/>
</dbReference>
<dbReference type="Gene3D" id="3.40.50.720">
    <property type="entry name" value="NAD(P)-binding Rossmann-like Domain"/>
    <property type="match status" value="1"/>
</dbReference>
<dbReference type="PRINTS" id="PR00081">
    <property type="entry name" value="GDHRDH"/>
</dbReference>
<evidence type="ECO:0000313" key="3">
    <source>
        <dbReference type="Proteomes" id="UP000031004"/>
    </source>
</evidence>
<dbReference type="PANTHER" id="PTHR43157">
    <property type="entry name" value="PHOSPHATIDYLINOSITOL-GLYCAN BIOSYNTHESIS CLASS F PROTEIN-RELATED"/>
    <property type="match status" value="1"/>
</dbReference>
<dbReference type="Pfam" id="PF00106">
    <property type="entry name" value="adh_short"/>
    <property type="match status" value="1"/>
</dbReference>
<comment type="caution">
    <text evidence="2">The sequence shown here is derived from an EMBL/GenBank/DDBJ whole genome shotgun (WGS) entry which is preliminary data.</text>
</comment>
<accession>A0ABR4YXC7</accession>
<keyword evidence="1" id="KW-0560">Oxidoreductase</keyword>
<sequence length="293" mass="31378">MNAGKHINGGRPLSIVTGGTDGIGKEVARGLARSGKRVWIIGRNQNKGAAAEAELRSDGDVRFVATDLSVLAQVRALAEKVLADTDTVDVLVHSAGILEISHGLNDDGIEKNFAINYLARFLLTEKLLPALIKGRARIVNIAAAGMNKLDFDFDSLPGIPKLSPFKTFFQSQAANDVWTQDLAARLGHEGVVVTAVQPGMVETNIRQNDGNNFLLRAIDSRWLKPVLRKFVLLSPAEAAITPLWLATDPATATANGGFFGPKKKTITVTAGSKDPALQQRLRDTSVRLVGGQV</sequence>
<evidence type="ECO:0000256" key="1">
    <source>
        <dbReference type="ARBA" id="ARBA00023002"/>
    </source>
</evidence>
<dbReference type="InterPro" id="IPR036291">
    <property type="entry name" value="NAD(P)-bd_dom_sf"/>
</dbReference>